<dbReference type="EMBL" id="JACXVP010000008">
    <property type="protein sequence ID" value="KAG5590105.1"/>
    <property type="molecule type" value="Genomic_DNA"/>
</dbReference>
<evidence type="ECO:0000313" key="3">
    <source>
        <dbReference type="Proteomes" id="UP000824120"/>
    </source>
</evidence>
<comment type="caution">
    <text evidence="2">The sequence shown here is derived from an EMBL/GenBank/DDBJ whole genome shotgun (WGS) entry which is preliminary data.</text>
</comment>
<sequence length="123" mass="13517">MGLEIAFCSSVLSPEGKGQVGDEMEQSAHRQSIPLKQEGDEIDQKADRREGRKTKTTKLIVGGIGSTWVQLKRVSPSPSTTHSARESEWAKAEAVLNAAAQCLRETELIRGKLLKREFTPTIV</sequence>
<feature type="compositionally biased region" description="Basic and acidic residues" evidence="1">
    <location>
        <begin position="37"/>
        <end position="50"/>
    </location>
</feature>
<dbReference type="Proteomes" id="UP000824120">
    <property type="component" value="Chromosome 8"/>
</dbReference>
<feature type="region of interest" description="Disordered" evidence="1">
    <location>
        <begin position="13"/>
        <end position="54"/>
    </location>
</feature>
<evidence type="ECO:0000313" key="2">
    <source>
        <dbReference type="EMBL" id="KAG5590105.1"/>
    </source>
</evidence>
<reference evidence="2 3" key="1">
    <citation type="submission" date="2020-09" db="EMBL/GenBank/DDBJ databases">
        <title>De no assembly of potato wild relative species, Solanum commersonii.</title>
        <authorList>
            <person name="Cho K."/>
        </authorList>
    </citation>
    <scope>NUCLEOTIDE SEQUENCE [LARGE SCALE GENOMIC DNA]</scope>
    <source>
        <strain evidence="2">LZ3.2</strain>
        <tissue evidence="2">Leaf</tissue>
    </source>
</reference>
<protein>
    <submittedName>
        <fullName evidence="2">Uncharacterized protein</fullName>
    </submittedName>
</protein>
<evidence type="ECO:0000256" key="1">
    <source>
        <dbReference type="SAM" id="MobiDB-lite"/>
    </source>
</evidence>
<dbReference type="AlphaFoldDB" id="A0A9J5XPG1"/>
<proteinExistence type="predicted"/>
<organism evidence="2 3">
    <name type="scientific">Solanum commersonii</name>
    <name type="common">Commerson's wild potato</name>
    <name type="synonym">Commerson's nightshade</name>
    <dbReference type="NCBI Taxonomy" id="4109"/>
    <lineage>
        <taxon>Eukaryota</taxon>
        <taxon>Viridiplantae</taxon>
        <taxon>Streptophyta</taxon>
        <taxon>Embryophyta</taxon>
        <taxon>Tracheophyta</taxon>
        <taxon>Spermatophyta</taxon>
        <taxon>Magnoliopsida</taxon>
        <taxon>eudicotyledons</taxon>
        <taxon>Gunneridae</taxon>
        <taxon>Pentapetalae</taxon>
        <taxon>asterids</taxon>
        <taxon>lamiids</taxon>
        <taxon>Solanales</taxon>
        <taxon>Solanaceae</taxon>
        <taxon>Solanoideae</taxon>
        <taxon>Solaneae</taxon>
        <taxon>Solanum</taxon>
    </lineage>
</organism>
<accession>A0A9J5XPG1</accession>
<gene>
    <name evidence="2" type="ORF">H5410_040619</name>
</gene>
<name>A0A9J5XPG1_SOLCO</name>
<keyword evidence="3" id="KW-1185">Reference proteome</keyword>